<dbReference type="EMBL" id="NCKW01001100">
    <property type="protein sequence ID" value="POM79724.1"/>
    <property type="molecule type" value="Genomic_DNA"/>
</dbReference>
<dbReference type="OrthoDB" id="118260at2759"/>
<dbReference type="PANTHER" id="PTHR11439">
    <property type="entry name" value="GAG-POL-RELATED RETROTRANSPOSON"/>
    <property type="match status" value="1"/>
</dbReference>
<dbReference type="AlphaFoldDB" id="A0A2P4YPL7"/>
<sequence length="292" mass="33289">MEIKYIPGLSLTVSQRGYIGRILERFKMDKCKPMPTPQAKGNLPLPGDPDREVVCVNSSPDMDYQCIVGSLQYLVSCSRPDIANAVRTLGKFLTCFTKEHEVMAKRVLRYLQGTRDYGLVWMKPIPRGIRLVAYADADLGNEKDDRKSITGYVLQLNGCTFAYKSKKQSIMTDDTCSAEFVAASECSTMIMWTHNLCKELKLRRTEQTVLYEDNQATIKVMEEVSSGYKVRSVDLKFHKVRDFVERKVFRVEYCPTGPQQFRKLRQALNVVPVPTQESLHEASDVETVDETM</sequence>
<evidence type="ECO:0000313" key="2">
    <source>
        <dbReference type="Proteomes" id="UP000237271"/>
    </source>
</evidence>
<organism evidence="1 2">
    <name type="scientific">Phytophthora palmivora</name>
    <dbReference type="NCBI Taxonomy" id="4796"/>
    <lineage>
        <taxon>Eukaryota</taxon>
        <taxon>Sar</taxon>
        <taxon>Stramenopiles</taxon>
        <taxon>Oomycota</taxon>
        <taxon>Peronosporomycetes</taxon>
        <taxon>Peronosporales</taxon>
        <taxon>Peronosporaceae</taxon>
        <taxon>Phytophthora</taxon>
    </lineage>
</organism>
<protein>
    <submittedName>
        <fullName evidence="1">Gag-pol Polyprotein</fullName>
    </submittedName>
</protein>
<dbReference type="PANTHER" id="PTHR11439:SF483">
    <property type="entry name" value="PEPTIDE SYNTHASE GLIP-LIKE, PUTATIVE (AFU_ORTHOLOGUE AFUA_3G12920)-RELATED"/>
    <property type="match status" value="1"/>
</dbReference>
<gene>
    <name evidence="1" type="ORF">PHPALM_2538</name>
</gene>
<dbReference type="CDD" id="cd09272">
    <property type="entry name" value="RNase_HI_RT_Ty1"/>
    <property type="match status" value="1"/>
</dbReference>
<name>A0A2P4YPL7_9STRA</name>
<reference evidence="1 2" key="1">
    <citation type="journal article" date="2017" name="Genome Biol. Evol.">
        <title>Phytophthora megakarya and P. palmivora, closely related causal agents of cacao black pod rot, underwent increases in genome sizes and gene numbers by different mechanisms.</title>
        <authorList>
            <person name="Ali S.S."/>
            <person name="Shao J."/>
            <person name="Lary D.J."/>
            <person name="Kronmiller B."/>
            <person name="Shen D."/>
            <person name="Strem M.D."/>
            <person name="Amoako-Attah I."/>
            <person name="Akrofi A.Y."/>
            <person name="Begoude B.A."/>
            <person name="Ten Hoopen G.M."/>
            <person name="Coulibaly K."/>
            <person name="Kebe B.I."/>
            <person name="Melnick R.L."/>
            <person name="Guiltinan M.J."/>
            <person name="Tyler B.M."/>
            <person name="Meinhardt L.W."/>
            <person name="Bailey B.A."/>
        </authorList>
    </citation>
    <scope>NUCLEOTIDE SEQUENCE [LARGE SCALE GENOMIC DNA]</scope>
    <source>
        <strain evidence="2">sbr112.9</strain>
    </source>
</reference>
<accession>A0A2P4YPL7</accession>
<keyword evidence="2" id="KW-1185">Reference proteome</keyword>
<dbReference type="Proteomes" id="UP000237271">
    <property type="component" value="Unassembled WGS sequence"/>
</dbReference>
<evidence type="ECO:0000313" key="1">
    <source>
        <dbReference type="EMBL" id="POM79724.1"/>
    </source>
</evidence>
<proteinExistence type="predicted"/>
<comment type="caution">
    <text evidence="1">The sequence shown here is derived from an EMBL/GenBank/DDBJ whole genome shotgun (WGS) entry which is preliminary data.</text>
</comment>